<reference evidence="2" key="2">
    <citation type="submission" date="2015-01" db="EMBL/GenBank/DDBJ databases">
        <title>Evolutionary Origins and Diversification of the Mycorrhizal Mutualists.</title>
        <authorList>
            <consortium name="DOE Joint Genome Institute"/>
            <consortium name="Mycorrhizal Genomics Consortium"/>
            <person name="Kohler A."/>
            <person name="Kuo A."/>
            <person name="Nagy L.G."/>
            <person name="Floudas D."/>
            <person name="Copeland A."/>
            <person name="Barry K.W."/>
            <person name="Cichocki N."/>
            <person name="Veneault-Fourrey C."/>
            <person name="LaButti K."/>
            <person name="Lindquist E.A."/>
            <person name="Lipzen A."/>
            <person name="Lundell T."/>
            <person name="Morin E."/>
            <person name="Murat C."/>
            <person name="Riley R."/>
            <person name="Ohm R."/>
            <person name="Sun H."/>
            <person name="Tunlid A."/>
            <person name="Henrissat B."/>
            <person name="Grigoriev I.V."/>
            <person name="Hibbett D.S."/>
            <person name="Martin F."/>
        </authorList>
    </citation>
    <scope>NUCLEOTIDE SEQUENCE [LARGE SCALE GENOMIC DNA]</scope>
    <source>
        <strain evidence="2">Foug A</strain>
    </source>
</reference>
<dbReference type="InParanoid" id="A0A0C3D1C2"/>
<evidence type="ECO:0000313" key="2">
    <source>
        <dbReference type="Proteomes" id="UP000053989"/>
    </source>
</evidence>
<sequence>MDTWLFEEKFQVQLQTITREYGISVDTEEPQQTPQSNLQTQTAASFSSISNFPTASTTIVY</sequence>
<gene>
    <name evidence="1" type="ORF">SCLCIDRAFT_34542</name>
</gene>
<reference evidence="1 2" key="1">
    <citation type="submission" date="2014-04" db="EMBL/GenBank/DDBJ databases">
        <authorList>
            <consortium name="DOE Joint Genome Institute"/>
            <person name="Kuo A."/>
            <person name="Kohler A."/>
            <person name="Nagy L.G."/>
            <person name="Floudas D."/>
            <person name="Copeland A."/>
            <person name="Barry K.W."/>
            <person name="Cichocki N."/>
            <person name="Veneault-Fourrey C."/>
            <person name="LaButti K."/>
            <person name="Lindquist E.A."/>
            <person name="Lipzen A."/>
            <person name="Lundell T."/>
            <person name="Morin E."/>
            <person name="Murat C."/>
            <person name="Sun H."/>
            <person name="Tunlid A."/>
            <person name="Henrissat B."/>
            <person name="Grigoriev I.V."/>
            <person name="Hibbett D.S."/>
            <person name="Martin F."/>
            <person name="Nordberg H.P."/>
            <person name="Cantor M.N."/>
            <person name="Hua S.X."/>
        </authorList>
    </citation>
    <scope>NUCLEOTIDE SEQUENCE [LARGE SCALE GENOMIC DNA]</scope>
    <source>
        <strain evidence="1 2">Foug A</strain>
    </source>
</reference>
<dbReference type="HOGENOM" id="CLU_2924044_0_0_1"/>
<evidence type="ECO:0000313" key="1">
    <source>
        <dbReference type="EMBL" id="KIM50204.1"/>
    </source>
</evidence>
<proteinExistence type="predicted"/>
<organism evidence="1 2">
    <name type="scientific">Scleroderma citrinum Foug A</name>
    <dbReference type="NCBI Taxonomy" id="1036808"/>
    <lineage>
        <taxon>Eukaryota</taxon>
        <taxon>Fungi</taxon>
        <taxon>Dikarya</taxon>
        <taxon>Basidiomycota</taxon>
        <taxon>Agaricomycotina</taxon>
        <taxon>Agaricomycetes</taxon>
        <taxon>Agaricomycetidae</taxon>
        <taxon>Boletales</taxon>
        <taxon>Sclerodermatineae</taxon>
        <taxon>Sclerodermataceae</taxon>
        <taxon>Scleroderma</taxon>
    </lineage>
</organism>
<name>A0A0C3D1C2_9AGAM</name>
<accession>A0A0C3D1C2</accession>
<protein>
    <submittedName>
        <fullName evidence="1">Uncharacterized protein</fullName>
    </submittedName>
</protein>
<keyword evidence="2" id="KW-1185">Reference proteome</keyword>
<dbReference type="Proteomes" id="UP000053989">
    <property type="component" value="Unassembled WGS sequence"/>
</dbReference>
<dbReference type="AlphaFoldDB" id="A0A0C3D1C2"/>
<dbReference type="EMBL" id="KN822608">
    <property type="protein sequence ID" value="KIM50204.1"/>
    <property type="molecule type" value="Genomic_DNA"/>
</dbReference>